<reference evidence="4 5" key="1">
    <citation type="submission" date="2012-10" db="EMBL/GenBank/DDBJ databases">
        <authorList>
            <person name="Zafar N."/>
            <person name="Inman J."/>
            <person name="Hall N."/>
            <person name="Lorenzi H."/>
            <person name="Caler E."/>
        </authorList>
    </citation>
    <scope>NUCLEOTIDE SEQUENCE [LARGE SCALE GENOMIC DNA]</scope>
    <source>
        <strain evidence="4 5">IP1</strain>
    </source>
</reference>
<accession>A0A0A1TU67</accession>
<evidence type="ECO:0000256" key="2">
    <source>
        <dbReference type="SAM" id="Phobius"/>
    </source>
</evidence>
<dbReference type="InterPro" id="IPR013083">
    <property type="entry name" value="Znf_RING/FYVE/PHD"/>
</dbReference>
<organism evidence="4 5">
    <name type="scientific">Entamoeba invadens IP1</name>
    <dbReference type="NCBI Taxonomy" id="370355"/>
    <lineage>
        <taxon>Eukaryota</taxon>
        <taxon>Amoebozoa</taxon>
        <taxon>Evosea</taxon>
        <taxon>Archamoebae</taxon>
        <taxon>Mastigamoebida</taxon>
        <taxon>Entamoebidae</taxon>
        <taxon>Entamoeba</taxon>
    </lineage>
</organism>
<dbReference type="Pfam" id="PF13639">
    <property type="entry name" value="zf-RING_2"/>
    <property type="match status" value="1"/>
</dbReference>
<keyword evidence="2" id="KW-0472">Membrane</keyword>
<feature type="transmembrane region" description="Helical" evidence="2">
    <location>
        <begin position="218"/>
        <end position="244"/>
    </location>
</feature>
<gene>
    <name evidence="4" type="ORF">EIN_377170</name>
</gene>
<protein>
    <recommendedName>
        <fullName evidence="3">RING-type domain-containing protein</fullName>
    </recommendedName>
</protein>
<dbReference type="SUPFAM" id="SSF57850">
    <property type="entry name" value="RING/U-box"/>
    <property type="match status" value="1"/>
</dbReference>
<dbReference type="InterPro" id="IPR001841">
    <property type="entry name" value="Znf_RING"/>
</dbReference>
<dbReference type="PANTHER" id="PTHR12109">
    <property type="entry name" value="RING FINGER PROTEIN 141-RELATED"/>
    <property type="match status" value="1"/>
</dbReference>
<evidence type="ECO:0000313" key="5">
    <source>
        <dbReference type="Proteomes" id="UP000014680"/>
    </source>
</evidence>
<feature type="domain" description="RING-type" evidence="3">
    <location>
        <begin position="260"/>
        <end position="298"/>
    </location>
</feature>
<dbReference type="KEGG" id="eiv:EIN_377170"/>
<dbReference type="GO" id="GO:0008270">
    <property type="term" value="F:zinc ion binding"/>
    <property type="evidence" value="ECO:0007669"/>
    <property type="project" value="UniProtKB-KW"/>
</dbReference>
<keyword evidence="1" id="KW-0862">Zinc</keyword>
<dbReference type="SMART" id="SM00184">
    <property type="entry name" value="RING"/>
    <property type="match status" value="1"/>
</dbReference>
<evidence type="ECO:0000259" key="3">
    <source>
        <dbReference type="PROSITE" id="PS50089"/>
    </source>
</evidence>
<keyword evidence="2" id="KW-1133">Transmembrane helix</keyword>
<dbReference type="PANTHER" id="PTHR12109:SF5">
    <property type="entry name" value="RING-TYPE DOMAIN-CONTAINING PROTEIN"/>
    <property type="match status" value="1"/>
</dbReference>
<dbReference type="EMBL" id="KB207268">
    <property type="protein sequence ID" value="ELP83492.1"/>
    <property type="molecule type" value="Genomic_DNA"/>
</dbReference>
<feature type="transmembrane region" description="Helical" evidence="2">
    <location>
        <begin position="187"/>
        <end position="212"/>
    </location>
</feature>
<keyword evidence="1" id="KW-0479">Metal-binding</keyword>
<feature type="transmembrane region" description="Helical" evidence="2">
    <location>
        <begin position="31"/>
        <end position="53"/>
    </location>
</feature>
<sequence>MFKTGVCVLFISIFSIQLIYTHHTIGYTLEPSLEMFGLLVSILLLLLRLFFLLIPPISITEYAKLSSSFSTIIWDVYLITQISNTSLRVNILTVLVISFVRVLDIIITIKLRNSVRTKLPIRHRVRLFYLVLLLDICIVSLLYSSSHVVSGLANALWFSLLESAVHTSFALPLLFQSFFIPQSKELHLLAIHEVCSNTLLMAVHVLRCYFFFIRKDIFLIHSIPPCFLTFIKFIQSLTALPAIWRVSSLRETKLAEPEICVICQTQTQDAVVLSCNHKFHKNCITDWFVRSDRCPICQKPIKVVQSVSEDEMIQNWIVREV</sequence>
<dbReference type="Gene3D" id="3.30.40.10">
    <property type="entry name" value="Zinc/RING finger domain, C3HC4 (zinc finger)"/>
    <property type="match status" value="1"/>
</dbReference>
<name>A0A0A1TU67_ENTIV</name>
<keyword evidence="5" id="KW-1185">Reference proteome</keyword>
<dbReference type="PROSITE" id="PS50089">
    <property type="entry name" value="ZF_RING_2"/>
    <property type="match status" value="1"/>
</dbReference>
<evidence type="ECO:0000256" key="1">
    <source>
        <dbReference type="PROSITE-ProRule" id="PRU00175"/>
    </source>
</evidence>
<feature type="transmembrane region" description="Helical" evidence="2">
    <location>
        <begin position="127"/>
        <end position="143"/>
    </location>
</feature>
<dbReference type="Proteomes" id="UP000014680">
    <property type="component" value="Unassembled WGS sequence"/>
</dbReference>
<dbReference type="GeneID" id="14882414"/>
<dbReference type="VEuPathDB" id="AmoebaDB:EIN_377170"/>
<dbReference type="OMA" id="FMMISSE"/>
<dbReference type="InterPro" id="IPR047126">
    <property type="entry name" value="RNF141-like"/>
</dbReference>
<evidence type="ECO:0000313" key="4">
    <source>
        <dbReference type="EMBL" id="ELP83492.1"/>
    </source>
</evidence>
<dbReference type="RefSeq" id="XP_004182838.1">
    <property type="nucleotide sequence ID" value="XM_004182790.1"/>
</dbReference>
<dbReference type="AlphaFoldDB" id="A0A0A1TU67"/>
<dbReference type="OrthoDB" id="8062037at2759"/>
<keyword evidence="1" id="KW-0863">Zinc-finger</keyword>
<proteinExistence type="predicted"/>
<keyword evidence="2" id="KW-0812">Transmembrane</keyword>